<evidence type="ECO:0000313" key="2">
    <source>
        <dbReference type="Proteomes" id="UP000003706"/>
    </source>
</evidence>
<dbReference type="EMBL" id="AGJL01000015">
    <property type="protein sequence ID" value="EHP87377.1"/>
    <property type="molecule type" value="Genomic_DNA"/>
</dbReference>
<evidence type="ECO:0000313" key="1">
    <source>
        <dbReference type="EMBL" id="EHP87377.1"/>
    </source>
</evidence>
<reference evidence="1 2" key="1">
    <citation type="submission" date="2011-09" db="EMBL/GenBank/DDBJ databases">
        <title>The draft genome of Methanotorris formicicus Mc-S-70.</title>
        <authorList>
            <consortium name="US DOE Joint Genome Institute (JGI-PGF)"/>
            <person name="Lucas S."/>
            <person name="Han J."/>
            <person name="Lapidus A."/>
            <person name="Cheng J.-F."/>
            <person name="Goodwin L."/>
            <person name="Pitluck S."/>
            <person name="Peters L."/>
            <person name="Land M.L."/>
            <person name="Hauser L."/>
            <person name="Sieprawska-Lupa M."/>
            <person name="Takai K."/>
            <person name="Miyazaki J."/>
            <person name="Whitman W."/>
            <person name="Woyke T.J."/>
        </authorList>
    </citation>
    <scope>NUCLEOTIDE SEQUENCE [LARGE SCALE GENOMIC DNA]</scope>
    <source>
        <strain evidence="1 2">Mc-S-70</strain>
    </source>
</reference>
<dbReference type="PANTHER" id="PTHR37292:SF2">
    <property type="entry name" value="DUF262 DOMAIN-CONTAINING PROTEIN"/>
    <property type="match status" value="1"/>
</dbReference>
<name>H1KYB2_9EURY</name>
<organism evidence="1 2">
    <name type="scientific">Methanotorris formicicus Mc-S-70</name>
    <dbReference type="NCBI Taxonomy" id="647171"/>
    <lineage>
        <taxon>Archaea</taxon>
        <taxon>Methanobacteriati</taxon>
        <taxon>Methanobacteriota</taxon>
        <taxon>Methanomada group</taxon>
        <taxon>Methanococci</taxon>
        <taxon>Methanococcales</taxon>
        <taxon>Methanocaldococcaceae</taxon>
        <taxon>Methanotorris</taxon>
    </lineage>
</organism>
<gene>
    <name evidence="1" type="ORF">MetfoDRAFT_0785</name>
</gene>
<dbReference type="PANTHER" id="PTHR37292">
    <property type="entry name" value="VNG6097C"/>
    <property type="match status" value="1"/>
</dbReference>
<accession>H1KYB2</accession>
<proteinExistence type="predicted"/>
<protein>
    <recommendedName>
        <fullName evidence="3">DUF1524 domain-containing protein</fullName>
    </recommendedName>
</protein>
<sequence>MNFHMFHFVIPILKITQTLYFIPEIEKKKLAKWFILSSYAGRYSKDSKIEKYINIIKDDNFPIDELIRKLENEDNFTIDRFMRDKDNFAESLKVQGRKYMMLLMIALFKNNARDWTVQNRLVVEIVKNRDYHRHHIFPKEYLSEFNITDKDLIDDLGNITIIDRVINESINSNNPKEYLQNYKNFLKEHLISENEELWSIEKFEEFLKQRKEGIYNLVYNLFLK</sequence>
<evidence type="ECO:0008006" key="3">
    <source>
        <dbReference type="Google" id="ProtNLM"/>
    </source>
</evidence>
<dbReference type="Proteomes" id="UP000003706">
    <property type="component" value="Unassembled WGS sequence"/>
</dbReference>
<comment type="caution">
    <text evidence="1">The sequence shown here is derived from an EMBL/GenBank/DDBJ whole genome shotgun (WGS) entry which is preliminary data.</text>
</comment>
<dbReference type="AlphaFoldDB" id="H1KYB2"/>
<keyword evidence="2" id="KW-1185">Reference proteome</keyword>